<reference evidence="4 5" key="1">
    <citation type="submission" date="2024-07" db="EMBL/GenBank/DDBJ databases">
        <authorList>
            <person name="Lee S."/>
            <person name="Kang M."/>
        </authorList>
    </citation>
    <scope>NUCLEOTIDE SEQUENCE [LARGE SCALE GENOMIC DNA]</scope>
    <source>
        <strain evidence="4 5">DS6</strain>
    </source>
</reference>
<protein>
    <submittedName>
        <fullName evidence="4">MCE family protein</fullName>
    </submittedName>
</protein>
<comment type="caution">
    <text evidence="4">The sequence shown here is derived from an EMBL/GenBank/DDBJ whole genome shotgun (WGS) entry which is preliminary data.</text>
</comment>
<proteinExistence type="predicted"/>
<feature type="transmembrane region" description="Helical" evidence="1">
    <location>
        <begin position="12"/>
        <end position="28"/>
    </location>
</feature>
<dbReference type="NCBIfam" id="TIGR00996">
    <property type="entry name" value="Mtu_fam_mce"/>
    <property type="match status" value="1"/>
</dbReference>
<feature type="domain" description="Mammalian cell entry C-terminal" evidence="3">
    <location>
        <begin position="118"/>
        <end position="302"/>
    </location>
</feature>
<sequence>MIPFRQRNPVKIGAVSLMVIALLIGISFKADSLPLIGGGTTYYADFSEAGGLKSGDEVRIAGVRVGKVSSIDLDGDHVKVAFKVKTDAPFGDNTGATIKIKTLLGAMFLDLQPAGDGQLAKGATIPVSRTQSPYDVVDAFTGLADTAGKIDTDQLANALTTLSDLTRSTPASFRNALSGVSRLSKNLASKDQRINTLLKNLDTVTSTLDARDQDIVGLMGDATTLFDALVKRRQAVHNLLVSTTTLSKQLNGLINDSRADLKPALSNLDSVVKVLNKNEDNLDQTLRLAGPFYRVFANVLGNGPWFDSYIQNLPPIPAVSR</sequence>
<organism evidence="4 5">
    <name type="scientific">Nocardioides eburneus</name>
    <dbReference type="NCBI Taxonomy" id="3231482"/>
    <lineage>
        <taxon>Bacteria</taxon>
        <taxon>Bacillati</taxon>
        <taxon>Actinomycetota</taxon>
        <taxon>Actinomycetes</taxon>
        <taxon>Propionibacteriales</taxon>
        <taxon>Nocardioidaceae</taxon>
        <taxon>Nocardioides</taxon>
    </lineage>
</organism>
<feature type="domain" description="Mce/MlaD" evidence="2">
    <location>
        <begin position="39"/>
        <end position="113"/>
    </location>
</feature>
<dbReference type="InterPro" id="IPR052336">
    <property type="entry name" value="MlaD_Phospholipid_Transporter"/>
</dbReference>
<accession>A0ABV3SZ66</accession>
<keyword evidence="1" id="KW-0472">Membrane</keyword>
<evidence type="ECO:0000313" key="4">
    <source>
        <dbReference type="EMBL" id="MEX0427308.1"/>
    </source>
</evidence>
<dbReference type="RefSeq" id="WP_367992564.1">
    <property type="nucleotide sequence ID" value="NZ_JBFPJR010000009.1"/>
</dbReference>
<dbReference type="PANTHER" id="PTHR33371">
    <property type="entry name" value="INTERMEMBRANE PHOSPHOLIPID TRANSPORT SYSTEM BINDING PROTEIN MLAD-RELATED"/>
    <property type="match status" value="1"/>
</dbReference>
<dbReference type="Pfam" id="PF02470">
    <property type="entry name" value="MlaD"/>
    <property type="match status" value="1"/>
</dbReference>
<dbReference type="InterPro" id="IPR003399">
    <property type="entry name" value="Mce/MlaD"/>
</dbReference>
<dbReference type="EMBL" id="JBFPJR010000009">
    <property type="protein sequence ID" value="MEX0427308.1"/>
    <property type="molecule type" value="Genomic_DNA"/>
</dbReference>
<dbReference type="InterPro" id="IPR024516">
    <property type="entry name" value="Mce_C"/>
</dbReference>
<dbReference type="InterPro" id="IPR005693">
    <property type="entry name" value="Mce"/>
</dbReference>
<evidence type="ECO:0000259" key="2">
    <source>
        <dbReference type="Pfam" id="PF02470"/>
    </source>
</evidence>
<dbReference type="PANTHER" id="PTHR33371:SF18">
    <property type="entry name" value="MCE-FAMILY PROTEIN MCE3C"/>
    <property type="match status" value="1"/>
</dbReference>
<dbReference type="PRINTS" id="PR01782">
    <property type="entry name" value="MCEVIRFACTOR"/>
</dbReference>
<keyword evidence="1" id="KW-1133">Transmembrane helix</keyword>
<evidence type="ECO:0000313" key="5">
    <source>
        <dbReference type="Proteomes" id="UP001556631"/>
    </source>
</evidence>
<gene>
    <name evidence="4" type="ORF">AB3X52_06735</name>
</gene>
<evidence type="ECO:0000256" key="1">
    <source>
        <dbReference type="SAM" id="Phobius"/>
    </source>
</evidence>
<name>A0ABV3SZ66_9ACTN</name>
<dbReference type="Pfam" id="PF11887">
    <property type="entry name" value="Mce4_CUP1"/>
    <property type="match status" value="1"/>
</dbReference>
<keyword evidence="1" id="KW-0812">Transmembrane</keyword>
<keyword evidence="5" id="KW-1185">Reference proteome</keyword>
<evidence type="ECO:0000259" key="3">
    <source>
        <dbReference type="Pfam" id="PF11887"/>
    </source>
</evidence>
<dbReference type="Proteomes" id="UP001556631">
    <property type="component" value="Unassembled WGS sequence"/>
</dbReference>